<feature type="domain" description="N-acetyltransferase" evidence="3">
    <location>
        <begin position="25"/>
        <end position="175"/>
    </location>
</feature>
<dbReference type="Gene3D" id="3.40.630.30">
    <property type="match status" value="1"/>
</dbReference>
<dbReference type="InterPro" id="IPR000182">
    <property type="entry name" value="GNAT_dom"/>
</dbReference>
<comment type="caution">
    <text evidence="4">The sequence shown here is derived from an EMBL/GenBank/DDBJ whole genome shotgun (WGS) entry which is preliminary data.</text>
</comment>
<evidence type="ECO:0000313" key="4">
    <source>
        <dbReference type="EMBL" id="MDT8760765.1"/>
    </source>
</evidence>
<gene>
    <name evidence="4" type="ORF">MZO42_18840</name>
</gene>
<dbReference type="PANTHER" id="PTHR43877">
    <property type="entry name" value="AMINOALKYLPHOSPHONATE N-ACETYLTRANSFERASE-RELATED-RELATED"/>
    <property type="match status" value="1"/>
</dbReference>
<keyword evidence="1" id="KW-0808">Transferase</keyword>
<accession>A0ABU3N8C7</accession>
<dbReference type="CDD" id="cd04301">
    <property type="entry name" value="NAT_SF"/>
    <property type="match status" value="1"/>
</dbReference>
<keyword evidence="2" id="KW-0012">Acyltransferase</keyword>
<organism evidence="4">
    <name type="scientific">Sphingomonas psychrotolerans</name>
    <dbReference type="NCBI Taxonomy" id="1327635"/>
    <lineage>
        <taxon>Bacteria</taxon>
        <taxon>Pseudomonadati</taxon>
        <taxon>Pseudomonadota</taxon>
        <taxon>Alphaproteobacteria</taxon>
        <taxon>Sphingomonadales</taxon>
        <taxon>Sphingomonadaceae</taxon>
        <taxon>Sphingomonas</taxon>
    </lineage>
</organism>
<dbReference type="Pfam" id="PF00583">
    <property type="entry name" value="Acetyltransf_1"/>
    <property type="match status" value="1"/>
</dbReference>
<dbReference type="InterPro" id="IPR050832">
    <property type="entry name" value="Bact_Acetyltransf"/>
</dbReference>
<protein>
    <submittedName>
        <fullName evidence="4">GNAT family N-acetyltransferase</fullName>
    </submittedName>
</protein>
<evidence type="ECO:0000256" key="2">
    <source>
        <dbReference type="ARBA" id="ARBA00023315"/>
    </source>
</evidence>
<dbReference type="EMBL" id="JALMLT010000005">
    <property type="protein sequence ID" value="MDT8760765.1"/>
    <property type="molecule type" value="Genomic_DNA"/>
</dbReference>
<name>A0ABU3N8C7_9SPHN</name>
<proteinExistence type="predicted"/>
<dbReference type="InterPro" id="IPR016181">
    <property type="entry name" value="Acyl_CoA_acyltransferase"/>
</dbReference>
<dbReference type="PANTHER" id="PTHR43877:SF1">
    <property type="entry name" value="ACETYLTRANSFERASE"/>
    <property type="match status" value="1"/>
</dbReference>
<dbReference type="PROSITE" id="PS51186">
    <property type="entry name" value="GNAT"/>
    <property type="match status" value="1"/>
</dbReference>
<sequence length="175" mass="18562">MSEAAWRVRLAGADDVSALALVGAATFLETFADVLDGDAVIAHCRTAHTAEAYASYLASGGAAWLGESANGAPIGFALMTRPALPASLVQPGDLELKRIYCLSRFHGTGLGAALMRAAIEQAATQQAHRLLLGVYARNARAIAFYRRQGFEPVGERQFAVGDRLYDDVVLARALV</sequence>
<evidence type="ECO:0000259" key="3">
    <source>
        <dbReference type="PROSITE" id="PS51186"/>
    </source>
</evidence>
<evidence type="ECO:0000256" key="1">
    <source>
        <dbReference type="ARBA" id="ARBA00022679"/>
    </source>
</evidence>
<dbReference type="SUPFAM" id="SSF55729">
    <property type="entry name" value="Acyl-CoA N-acyltransferases (Nat)"/>
    <property type="match status" value="1"/>
</dbReference>
<reference evidence="4" key="1">
    <citation type="submission" date="2022-04" db="EMBL/GenBank/DDBJ databases">
        <title>Tomato heritable bacteria conferring resistance against bacterial wilt.</title>
        <authorList>
            <person name="Yin J."/>
        </authorList>
    </citation>
    <scope>NUCLEOTIDE SEQUENCE</scope>
    <source>
        <strain evidence="4">Cra20</strain>
    </source>
</reference>